<dbReference type="InterPro" id="IPR050736">
    <property type="entry name" value="Sensor_HK_Regulatory"/>
</dbReference>
<comment type="caution">
    <text evidence="9">The sequence shown here is derived from an EMBL/GenBank/DDBJ whole genome shotgun (WGS) entry which is preliminary data.</text>
</comment>
<dbReference type="PANTHER" id="PTHR43711:SF26">
    <property type="entry name" value="SENSOR HISTIDINE KINASE RCSC"/>
    <property type="match status" value="1"/>
</dbReference>
<comment type="catalytic activity">
    <reaction evidence="1">
        <text>ATP + protein L-histidine = ADP + protein N-phospho-L-histidine.</text>
        <dbReference type="EC" id="2.7.13.3"/>
    </reaction>
</comment>
<organism evidence="9 10">
    <name type="scientific">Dongia rigui</name>
    <dbReference type="NCBI Taxonomy" id="940149"/>
    <lineage>
        <taxon>Bacteria</taxon>
        <taxon>Pseudomonadati</taxon>
        <taxon>Pseudomonadota</taxon>
        <taxon>Alphaproteobacteria</taxon>
        <taxon>Rhodospirillales</taxon>
        <taxon>Dongiaceae</taxon>
        <taxon>Dongia</taxon>
    </lineage>
</organism>
<keyword evidence="5 9" id="KW-0418">Kinase</keyword>
<dbReference type="RefSeq" id="WP_320500582.1">
    <property type="nucleotide sequence ID" value="NZ_JAXCLX010000001.1"/>
</dbReference>
<sequence length="472" mass="50721">MPASSTLTPAVWKRAITVVFAVLVCGLLLALLILRDDVSQHFDRMRRATAGALIWNTAQFEVDAARFGTSFATMHGADPALLPPDVLRRWRALQARYQVLIAGVVHESLVANPNTAAMLPALGADLGQLRDLLEGPNARPLEQYDTIVALTAALQVKAHRLAVLTTTGAATKDEQARESLAALIDRLSLVRFALGIVLAMGMIVLFLQQRRLKRLAKELVRAKFQAEDANRAKTDFLAHMSHEFRTPLNAIIGFSDLMKAEIFGPVTPPRYKDYVGDISDAGTHLLGLIDKVLDVAKIEAGKVEPRPQPIDIPDLLKTCADLIQQPLDARQLTLSMQLPPELPPVVADPQHLRQIMLNLLSNAVKFTLAGGEVSIGATRIAANDHAKNGAAPGIEIWVKDNGIGIAAADIAKALSPFGQVRTNATTAQQGTGLGLPITKSLTELNGGRFEIESALGKGTKVSIHFPAGKLAA</sequence>
<dbReference type="InterPro" id="IPR004358">
    <property type="entry name" value="Sig_transdc_His_kin-like_C"/>
</dbReference>
<dbReference type="PANTHER" id="PTHR43711">
    <property type="entry name" value="TWO-COMPONENT HISTIDINE KINASE"/>
    <property type="match status" value="1"/>
</dbReference>
<feature type="transmembrane region" description="Helical" evidence="7">
    <location>
        <begin position="15"/>
        <end position="34"/>
    </location>
</feature>
<evidence type="ECO:0000256" key="7">
    <source>
        <dbReference type="SAM" id="Phobius"/>
    </source>
</evidence>
<dbReference type="EC" id="2.7.13.3" evidence="2"/>
<keyword evidence="7" id="KW-0812">Transmembrane</keyword>
<dbReference type="PRINTS" id="PR00344">
    <property type="entry name" value="BCTRLSENSOR"/>
</dbReference>
<dbReference type="InterPro" id="IPR036890">
    <property type="entry name" value="HATPase_C_sf"/>
</dbReference>
<dbReference type="SMART" id="SM00387">
    <property type="entry name" value="HATPase_c"/>
    <property type="match status" value="1"/>
</dbReference>
<feature type="transmembrane region" description="Helical" evidence="7">
    <location>
        <begin position="189"/>
        <end position="207"/>
    </location>
</feature>
<keyword evidence="4" id="KW-0808">Transferase</keyword>
<evidence type="ECO:0000256" key="4">
    <source>
        <dbReference type="ARBA" id="ARBA00022679"/>
    </source>
</evidence>
<dbReference type="Pfam" id="PF00512">
    <property type="entry name" value="HisKA"/>
    <property type="match status" value="1"/>
</dbReference>
<dbReference type="InterPro" id="IPR003594">
    <property type="entry name" value="HATPase_dom"/>
</dbReference>
<dbReference type="SUPFAM" id="SSF47384">
    <property type="entry name" value="Homodimeric domain of signal transducing histidine kinase"/>
    <property type="match status" value="1"/>
</dbReference>
<dbReference type="CDD" id="cd00082">
    <property type="entry name" value="HisKA"/>
    <property type="match status" value="1"/>
</dbReference>
<evidence type="ECO:0000256" key="1">
    <source>
        <dbReference type="ARBA" id="ARBA00000085"/>
    </source>
</evidence>
<keyword evidence="3" id="KW-0597">Phosphoprotein</keyword>
<dbReference type="InterPro" id="IPR005467">
    <property type="entry name" value="His_kinase_dom"/>
</dbReference>
<dbReference type="Proteomes" id="UP001271769">
    <property type="component" value="Unassembled WGS sequence"/>
</dbReference>
<evidence type="ECO:0000313" key="10">
    <source>
        <dbReference type="Proteomes" id="UP001271769"/>
    </source>
</evidence>
<accession>A0ABU5DZ15</accession>
<dbReference type="SMART" id="SM00388">
    <property type="entry name" value="HisKA"/>
    <property type="match status" value="1"/>
</dbReference>
<dbReference type="InterPro" id="IPR036097">
    <property type="entry name" value="HisK_dim/P_sf"/>
</dbReference>
<feature type="domain" description="Histidine kinase" evidence="8">
    <location>
        <begin position="239"/>
        <end position="469"/>
    </location>
</feature>
<keyword evidence="7" id="KW-0472">Membrane</keyword>
<keyword evidence="10" id="KW-1185">Reference proteome</keyword>
<gene>
    <name evidence="9" type="ORF">SMD31_09530</name>
</gene>
<evidence type="ECO:0000313" key="9">
    <source>
        <dbReference type="EMBL" id="MDY0872165.1"/>
    </source>
</evidence>
<proteinExistence type="predicted"/>
<name>A0ABU5DZ15_9PROT</name>
<evidence type="ECO:0000256" key="5">
    <source>
        <dbReference type="ARBA" id="ARBA00022777"/>
    </source>
</evidence>
<reference evidence="9 10" key="1">
    <citation type="journal article" date="2013" name="Antonie Van Leeuwenhoek">
        <title>Dongia rigui sp. nov., isolated from freshwater of a large wetland in Korea.</title>
        <authorList>
            <person name="Baik K.S."/>
            <person name="Hwang Y.M."/>
            <person name="Choi J.S."/>
            <person name="Kwon J."/>
            <person name="Seong C.N."/>
        </authorList>
    </citation>
    <scope>NUCLEOTIDE SEQUENCE [LARGE SCALE GENOMIC DNA]</scope>
    <source>
        <strain evidence="9 10">04SU4-P</strain>
    </source>
</reference>
<keyword evidence="7" id="KW-1133">Transmembrane helix</keyword>
<dbReference type="Gene3D" id="3.30.565.10">
    <property type="entry name" value="Histidine kinase-like ATPase, C-terminal domain"/>
    <property type="match status" value="1"/>
</dbReference>
<dbReference type="InterPro" id="IPR003661">
    <property type="entry name" value="HisK_dim/P_dom"/>
</dbReference>
<dbReference type="PROSITE" id="PS50109">
    <property type="entry name" value="HIS_KIN"/>
    <property type="match status" value="1"/>
</dbReference>
<dbReference type="Gene3D" id="1.10.287.130">
    <property type="match status" value="1"/>
</dbReference>
<dbReference type="Pfam" id="PF02518">
    <property type="entry name" value="HATPase_c"/>
    <property type="match status" value="1"/>
</dbReference>
<dbReference type="GO" id="GO:0016301">
    <property type="term" value="F:kinase activity"/>
    <property type="evidence" value="ECO:0007669"/>
    <property type="project" value="UniProtKB-KW"/>
</dbReference>
<keyword evidence="6" id="KW-0902">Two-component regulatory system</keyword>
<protein>
    <recommendedName>
        <fullName evidence="2">histidine kinase</fullName>
        <ecNumber evidence="2">2.7.13.3</ecNumber>
    </recommendedName>
</protein>
<evidence type="ECO:0000256" key="2">
    <source>
        <dbReference type="ARBA" id="ARBA00012438"/>
    </source>
</evidence>
<evidence type="ECO:0000256" key="6">
    <source>
        <dbReference type="ARBA" id="ARBA00023012"/>
    </source>
</evidence>
<dbReference type="EMBL" id="JAXCLX010000001">
    <property type="protein sequence ID" value="MDY0872165.1"/>
    <property type="molecule type" value="Genomic_DNA"/>
</dbReference>
<dbReference type="SUPFAM" id="SSF55874">
    <property type="entry name" value="ATPase domain of HSP90 chaperone/DNA topoisomerase II/histidine kinase"/>
    <property type="match status" value="1"/>
</dbReference>
<evidence type="ECO:0000259" key="8">
    <source>
        <dbReference type="PROSITE" id="PS50109"/>
    </source>
</evidence>
<evidence type="ECO:0000256" key="3">
    <source>
        <dbReference type="ARBA" id="ARBA00022553"/>
    </source>
</evidence>